<evidence type="ECO:0000256" key="6">
    <source>
        <dbReference type="SAM" id="MobiDB-lite"/>
    </source>
</evidence>
<dbReference type="Gene3D" id="3.40.50.1470">
    <property type="entry name" value="Peptidyl-tRNA hydrolase"/>
    <property type="match status" value="1"/>
</dbReference>
<name>A0A6S6VSF0_9PLEO</name>
<keyword evidence="3 7" id="KW-0378">Hydrolase</keyword>
<dbReference type="InterPro" id="IPR018171">
    <property type="entry name" value="Pept_tRNA_hydro_CS"/>
</dbReference>
<feature type="region of interest" description="Disordered" evidence="6">
    <location>
        <begin position="1"/>
        <end position="78"/>
    </location>
</feature>
<dbReference type="SUPFAM" id="SSF53178">
    <property type="entry name" value="Peptidyl-tRNA hydrolase-like"/>
    <property type="match status" value="1"/>
</dbReference>
<dbReference type="PANTHER" id="PTHR17224:SF1">
    <property type="entry name" value="PEPTIDYL-TRNA HYDROLASE"/>
    <property type="match status" value="1"/>
</dbReference>
<dbReference type="GO" id="GO:0000049">
    <property type="term" value="F:tRNA binding"/>
    <property type="evidence" value="ECO:0007669"/>
    <property type="project" value="UniProtKB-KW"/>
</dbReference>
<keyword evidence="4" id="KW-0694">RNA-binding</keyword>
<dbReference type="PANTHER" id="PTHR17224">
    <property type="entry name" value="PEPTIDYL-TRNA HYDROLASE"/>
    <property type="match status" value="1"/>
</dbReference>
<evidence type="ECO:0000256" key="5">
    <source>
        <dbReference type="ARBA" id="ARBA00038063"/>
    </source>
</evidence>
<dbReference type="EMBL" id="HG992978">
    <property type="protein sequence ID" value="CAE7008570.1"/>
    <property type="molecule type" value="Genomic_DNA"/>
</dbReference>
<proteinExistence type="inferred from homology"/>
<dbReference type="NCBIfam" id="TIGR00447">
    <property type="entry name" value="pth"/>
    <property type="match status" value="1"/>
</dbReference>
<dbReference type="Pfam" id="PF01195">
    <property type="entry name" value="Pept_tRNA_hydro"/>
    <property type="match status" value="1"/>
</dbReference>
<dbReference type="Proteomes" id="UP000472372">
    <property type="component" value="Chromosome 2"/>
</dbReference>
<sequence length="385" mass="41672">MSNASARAHVASTEATPQVVIPAADLEIEIRQTSTPEDSVDDNDDDDSDASTGFATKKTRKQLRKQKAKEKREQTLDDLSAAVSQLVISQQDINGISIETFQSTFPQSRKEKRKQKKTKHDSVLPTPSGTDSETSTTPPRKTPSNHASKKTNSNPSSSAPTITPSFTMAKPALQKSYPLLVASIGNPGATYSNTLHSAGHIVTSALSTAKSYAPFTKGLSGQVSRPPPTHLAFSFTGFRHVPTEHDATQDWTFWQSTSLMNVSGTGVKKAYNEWLRGIRQASGSNTLEGRLVVVHDELESALGKITIRDGGASAKGHNGIKSCQQQLGGIKWWRVGVGIGRPESRDPNVVSKYVLGKMTSFQRGALEKCTVPVYRALEEIAEGKR</sequence>
<feature type="compositionally biased region" description="Basic residues" evidence="6">
    <location>
        <begin position="57"/>
        <end position="69"/>
    </location>
</feature>
<dbReference type="GO" id="GO:0004045">
    <property type="term" value="F:peptidyl-tRNA hydrolase activity"/>
    <property type="evidence" value="ECO:0007669"/>
    <property type="project" value="UniProtKB-EC"/>
</dbReference>
<dbReference type="EC" id="3.1.1.29" evidence="1"/>
<comment type="similarity">
    <text evidence="5">Belongs to the PTH family.</text>
</comment>
<dbReference type="InterPro" id="IPR036416">
    <property type="entry name" value="Pept_tRNA_hydro_sf"/>
</dbReference>
<keyword evidence="2" id="KW-0820">tRNA-binding</keyword>
<dbReference type="InterPro" id="IPR001328">
    <property type="entry name" value="Pept_tRNA_hydro"/>
</dbReference>
<protein>
    <recommendedName>
        <fullName evidence="1">peptidyl-tRNA hydrolase</fullName>
        <ecNumber evidence="1">3.1.1.29</ecNumber>
    </recommendedName>
</protein>
<evidence type="ECO:0000256" key="4">
    <source>
        <dbReference type="ARBA" id="ARBA00022884"/>
    </source>
</evidence>
<gene>
    <name evidence="7" type="ORF">PTTW11_01713</name>
</gene>
<feature type="compositionally biased region" description="Basic residues" evidence="6">
    <location>
        <begin position="110"/>
        <end position="119"/>
    </location>
</feature>
<feature type="compositionally biased region" description="Polar residues" evidence="6">
    <location>
        <begin position="125"/>
        <end position="164"/>
    </location>
</feature>
<evidence type="ECO:0000256" key="3">
    <source>
        <dbReference type="ARBA" id="ARBA00022801"/>
    </source>
</evidence>
<evidence type="ECO:0000256" key="2">
    <source>
        <dbReference type="ARBA" id="ARBA00022555"/>
    </source>
</evidence>
<reference evidence="7" key="1">
    <citation type="submission" date="2021-02" db="EMBL/GenBank/DDBJ databases">
        <authorList>
            <person name="Syme A R."/>
            <person name="Syme A R."/>
            <person name="Moolhuijzen P."/>
        </authorList>
    </citation>
    <scope>NUCLEOTIDE SEQUENCE</scope>
    <source>
        <strain evidence="7">W1-1</strain>
    </source>
</reference>
<evidence type="ECO:0000313" key="8">
    <source>
        <dbReference type="Proteomes" id="UP000472372"/>
    </source>
</evidence>
<organism evidence="7 8">
    <name type="scientific">Pyrenophora teres f. teres</name>
    <dbReference type="NCBI Taxonomy" id="97479"/>
    <lineage>
        <taxon>Eukaryota</taxon>
        <taxon>Fungi</taxon>
        <taxon>Dikarya</taxon>
        <taxon>Ascomycota</taxon>
        <taxon>Pezizomycotina</taxon>
        <taxon>Dothideomycetes</taxon>
        <taxon>Pleosporomycetidae</taxon>
        <taxon>Pleosporales</taxon>
        <taxon>Pleosporineae</taxon>
        <taxon>Pleosporaceae</taxon>
        <taxon>Pyrenophora</taxon>
    </lineage>
</organism>
<dbReference type="AlphaFoldDB" id="A0A6S6VSF0"/>
<feature type="region of interest" description="Disordered" evidence="6">
    <location>
        <begin position="104"/>
        <end position="164"/>
    </location>
</feature>
<dbReference type="PROSITE" id="PS01196">
    <property type="entry name" value="PEPT_TRNA_HYDROL_2"/>
    <property type="match status" value="1"/>
</dbReference>
<evidence type="ECO:0000256" key="1">
    <source>
        <dbReference type="ARBA" id="ARBA00013260"/>
    </source>
</evidence>
<accession>A0A6S6VSF0</accession>
<feature type="compositionally biased region" description="Acidic residues" evidence="6">
    <location>
        <begin position="38"/>
        <end position="49"/>
    </location>
</feature>
<evidence type="ECO:0000313" key="7">
    <source>
        <dbReference type="EMBL" id="CAE7008570.1"/>
    </source>
</evidence>